<dbReference type="GO" id="GO:0005516">
    <property type="term" value="F:calmodulin binding"/>
    <property type="evidence" value="ECO:0007669"/>
    <property type="project" value="UniProtKB-KW"/>
</dbReference>
<feature type="region of interest" description="Disordered" evidence="4">
    <location>
        <begin position="508"/>
        <end position="540"/>
    </location>
</feature>
<evidence type="ECO:0000256" key="1">
    <source>
        <dbReference type="ARBA" id="ARBA00022860"/>
    </source>
</evidence>
<dbReference type="OrthoDB" id="1905649at2759"/>
<feature type="compositionally biased region" description="Basic and acidic residues" evidence="4">
    <location>
        <begin position="508"/>
        <end position="519"/>
    </location>
</feature>
<comment type="subunit">
    <text evidence="3">Binds to multiple calmodulin (CaM) in the presence of Ca(2+) and CaM-like proteins.</text>
</comment>
<feature type="region of interest" description="Disordered" evidence="4">
    <location>
        <begin position="381"/>
        <end position="455"/>
    </location>
</feature>
<dbReference type="Proteomes" id="UP000631114">
    <property type="component" value="Unassembled WGS sequence"/>
</dbReference>
<dbReference type="AlphaFoldDB" id="A0A835M034"/>
<evidence type="ECO:0000256" key="4">
    <source>
        <dbReference type="SAM" id="MobiDB-lite"/>
    </source>
</evidence>
<dbReference type="PANTHER" id="PTHR32295:SF281">
    <property type="entry name" value="PROTEIN IQ-DOMAIN 31"/>
    <property type="match status" value="1"/>
</dbReference>
<dbReference type="InterPro" id="IPR025064">
    <property type="entry name" value="DUF4005"/>
</dbReference>
<evidence type="ECO:0000256" key="2">
    <source>
        <dbReference type="ARBA" id="ARBA00024341"/>
    </source>
</evidence>
<organism evidence="6 7">
    <name type="scientific">Coptis chinensis</name>
    <dbReference type="NCBI Taxonomy" id="261450"/>
    <lineage>
        <taxon>Eukaryota</taxon>
        <taxon>Viridiplantae</taxon>
        <taxon>Streptophyta</taxon>
        <taxon>Embryophyta</taxon>
        <taxon>Tracheophyta</taxon>
        <taxon>Spermatophyta</taxon>
        <taxon>Magnoliopsida</taxon>
        <taxon>Ranunculales</taxon>
        <taxon>Ranunculaceae</taxon>
        <taxon>Coptidoideae</taxon>
        <taxon>Coptis</taxon>
    </lineage>
</organism>
<reference evidence="6 7" key="1">
    <citation type="submission" date="2020-10" db="EMBL/GenBank/DDBJ databases">
        <title>The Coptis chinensis genome and diversification of protoberbering-type alkaloids.</title>
        <authorList>
            <person name="Wang B."/>
            <person name="Shu S."/>
            <person name="Song C."/>
            <person name="Liu Y."/>
        </authorList>
    </citation>
    <scope>NUCLEOTIDE SEQUENCE [LARGE SCALE GENOMIC DNA]</scope>
    <source>
        <strain evidence="6">HL-2020</strain>
        <tissue evidence="6">Leaf</tissue>
    </source>
</reference>
<dbReference type="Pfam" id="PF13178">
    <property type="entry name" value="DUF4005"/>
    <property type="match status" value="1"/>
</dbReference>
<feature type="compositionally biased region" description="Polar residues" evidence="4">
    <location>
        <begin position="678"/>
        <end position="691"/>
    </location>
</feature>
<evidence type="ECO:0000256" key="3">
    <source>
        <dbReference type="ARBA" id="ARBA00024378"/>
    </source>
</evidence>
<dbReference type="Pfam" id="PF00612">
    <property type="entry name" value="IQ"/>
    <property type="match status" value="2"/>
</dbReference>
<name>A0A835M034_9MAGN</name>
<dbReference type="InterPro" id="IPR000048">
    <property type="entry name" value="IQ_motif_EF-hand-BS"/>
</dbReference>
<evidence type="ECO:0000259" key="5">
    <source>
        <dbReference type="Pfam" id="PF13178"/>
    </source>
</evidence>
<dbReference type="SMART" id="SM00015">
    <property type="entry name" value="IQ"/>
    <property type="match status" value="2"/>
</dbReference>
<protein>
    <recommendedName>
        <fullName evidence="5">DUF4005 domain-containing protein</fullName>
    </recommendedName>
</protein>
<keyword evidence="1" id="KW-0112">Calmodulin-binding</keyword>
<feature type="region of interest" description="Disordered" evidence="4">
    <location>
        <begin position="110"/>
        <end position="133"/>
    </location>
</feature>
<dbReference type="EMBL" id="JADFTS010000005">
    <property type="protein sequence ID" value="KAF9605786.1"/>
    <property type="molecule type" value="Genomic_DNA"/>
</dbReference>
<feature type="domain" description="DUF4005" evidence="5">
    <location>
        <begin position="622"/>
        <end position="704"/>
    </location>
</feature>
<evidence type="ECO:0000313" key="6">
    <source>
        <dbReference type="EMBL" id="KAF9605786.1"/>
    </source>
</evidence>
<dbReference type="CDD" id="cd23767">
    <property type="entry name" value="IQCD"/>
    <property type="match status" value="1"/>
</dbReference>
<evidence type="ECO:0000313" key="7">
    <source>
        <dbReference type="Proteomes" id="UP000631114"/>
    </source>
</evidence>
<dbReference type="PROSITE" id="PS50096">
    <property type="entry name" value="IQ"/>
    <property type="match status" value="2"/>
</dbReference>
<proteinExistence type="inferred from homology"/>
<dbReference type="PANTHER" id="PTHR32295">
    <property type="entry name" value="IQ-DOMAIN 5-RELATED"/>
    <property type="match status" value="1"/>
</dbReference>
<comment type="similarity">
    <text evidence="2">Belongs to the IQD family.</text>
</comment>
<sequence>MWILVSNRVGFGCVLRDENGVFLVACASSGWATNPTNSECKGLLKSPQMVSRAPDYKLSSENGYDAKVVIDFLQGKPSKGILSNTIDISVYGMGKSPGKWIKTILFGKKTSRSSNSSKGKHASKATTEKETWAAAKEPTTDFPVNPPLVSEPVADTAYRNEGNLVLDQVNTSEFQCDEGGTVSKIQNADEQGTTSSLDDPERIRHEQAVIKAQAAFRGYLARRAFRALKGIIRLQALVRGHLVRRQAVSTLCCLRGLIKFQALVRGRKVKHAEADLQEHTRSSLKRPLFCDGGYWVETADSNGMLMDYPKMIVDATGPGSVEVSLPIQVGKLPENSFVRKLLRSSTNAAPLRLQYSLEEPNSAWNWLGRWTSSRLCVPVAQKKVSGSKPQLRPDQGRSKRTIRRFPVPSVDNGMAYSTNETEKSKRNLRKTASHTTDSVQENPQNELEKVKRSLRKVSSNPTVETIDLSEVEVEKAKSTVRKAPSSQAPDIPFEVTCDSAEKIKMSITAETEKSKDSPRKASISPSPDILDTKTSDSAENMTKEITTTVTKEPDAVTTLKPIVSDVPIDVLHNNLPPLDLQPVENIEKGESVPVVNMEIIVEDKTNHDIQKTSRRRASLTAMQENPENGIQNSPTVPSYMAATKSAKAKLREQGSPRVGQDMAQDTAEKNGYTRRHSLPSSTNGKLTSLSPRAQKLVQANGKGRIKNDKSLLSSRDGGGDSEKLKCCRLADIVEAIDPNKGIAAKKVGR</sequence>
<keyword evidence="7" id="KW-1185">Reference proteome</keyword>
<gene>
    <name evidence="6" type="ORF">IFM89_018452</name>
</gene>
<accession>A0A835M034</accession>
<feature type="compositionally biased region" description="Polar residues" evidence="4">
    <location>
        <begin position="433"/>
        <end position="445"/>
    </location>
</feature>
<comment type="caution">
    <text evidence="6">The sequence shown here is derived from an EMBL/GenBank/DDBJ whole genome shotgun (WGS) entry which is preliminary data.</text>
</comment>
<feature type="region of interest" description="Disordered" evidence="4">
    <location>
        <begin position="649"/>
        <end position="723"/>
    </location>
</feature>